<reference evidence="2" key="1">
    <citation type="submission" date="2021-01" db="EMBL/GenBank/DDBJ databases">
        <title>Whole genome shotgun sequence of Virgisporangium aliadipatigenens NBRC 105644.</title>
        <authorList>
            <person name="Komaki H."/>
            <person name="Tamura T."/>
        </authorList>
    </citation>
    <scope>NUCLEOTIDE SEQUENCE</scope>
    <source>
        <strain evidence="2">NBRC 105644</strain>
    </source>
</reference>
<keyword evidence="3" id="KW-1185">Reference proteome</keyword>
<proteinExistence type="predicted"/>
<accession>A0A8J3YK54</accession>
<organism evidence="2 3">
    <name type="scientific">Virgisporangium aliadipatigenens</name>
    <dbReference type="NCBI Taxonomy" id="741659"/>
    <lineage>
        <taxon>Bacteria</taxon>
        <taxon>Bacillati</taxon>
        <taxon>Actinomycetota</taxon>
        <taxon>Actinomycetes</taxon>
        <taxon>Micromonosporales</taxon>
        <taxon>Micromonosporaceae</taxon>
        <taxon>Virgisporangium</taxon>
    </lineage>
</organism>
<name>A0A8J3YK54_9ACTN</name>
<evidence type="ECO:0000313" key="2">
    <source>
        <dbReference type="EMBL" id="GIJ45411.1"/>
    </source>
</evidence>
<dbReference type="Proteomes" id="UP000619260">
    <property type="component" value="Unassembled WGS sequence"/>
</dbReference>
<dbReference type="AlphaFoldDB" id="A0A8J3YK54"/>
<feature type="region of interest" description="Disordered" evidence="1">
    <location>
        <begin position="1"/>
        <end position="34"/>
    </location>
</feature>
<feature type="region of interest" description="Disordered" evidence="1">
    <location>
        <begin position="156"/>
        <end position="180"/>
    </location>
</feature>
<comment type="caution">
    <text evidence="2">The sequence shown here is derived from an EMBL/GenBank/DDBJ whole genome shotgun (WGS) entry which is preliminary data.</text>
</comment>
<dbReference type="RefSeq" id="WP_203898962.1">
    <property type="nucleotide sequence ID" value="NZ_BOPF01000007.1"/>
</dbReference>
<evidence type="ECO:0000256" key="1">
    <source>
        <dbReference type="SAM" id="MobiDB-lite"/>
    </source>
</evidence>
<gene>
    <name evidence="2" type="ORF">Val02_22970</name>
</gene>
<evidence type="ECO:0000313" key="3">
    <source>
        <dbReference type="Proteomes" id="UP000619260"/>
    </source>
</evidence>
<sequence length="180" mass="19662">MVDLADHPQVVAGGVGRKVAPAGSDQGAHPQLPGHVAYRPQDPRAVEHRHAAEAEIDGRLAGVEPGQQFRVRHALADPRALLRRQQHVADQGPARVPLRQFGHEERAVRLEFRHAGPVEPGRRRCERGRQAEFRPQGAQVERVVLPRLAFEQRVGQPVQPCGQPAAGHQQAKASLVRSGA</sequence>
<protein>
    <submittedName>
        <fullName evidence="2">Uncharacterized protein</fullName>
    </submittedName>
</protein>
<dbReference type="EMBL" id="BOPF01000007">
    <property type="protein sequence ID" value="GIJ45411.1"/>
    <property type="molecule type" value="Genomic_DNA"/>
</dbReference>